<evidence type="ECO:0000256" key="2">
    <source>
        <dbReference type="SAM" id="Coils"/>
    </source>
</evidence>
<protein>
    <submittedName>
        <fullName evidence="6">Efflux transporter periplasmic adaptor subunit</fullName>
    </submittedName>
    <submittedName>
        <fullName evidence="5">RND family efflux system, membrane fusion protein</fullName>
    </submittedName>
</protein>
<evidence type="ECO:0000313" key="5">
    <source>
        <dbReference type="EMBL" id="AXH12495.1"/>
    </source>
</evidence>
<comment type="similarity">
    <text evidence="1">Belongs to the membrane fusion protein (MFP) (TC 8.A.1) family.</text>
</comment>
<sequence>MKKILILTILLIINLQAMEISGTVISDNEKIISSKFMGLIKKVYVKEGDFVKKGDSLYSIDSSNIDSLKKEALYNKEMLENSLANIKLNYERYKRLYEKDLVAKYELEQLKLQLDNTKNLLNIAKAKIKEVNTQYEYLNIKASNNGLIIKKSIKEGEIAIPSMPALILTDLDSLKIKTSIPESALQRVKIGTKVKVFIESLAFQTEGKITSIIPDTQSMTHSFIVKIDFDKQDKKLYPGMYAKLFLEFVNE</sequence>
<evidence type="ECO:0000313" key="8">
    <source>
        <dbReference type="Proteomes" id="UP000289193"/>
    </source>
</evidence>
<dbReference type="PANTHER" id="PTHR30469">
    <property type="entry name" value="MULTIDRUG RESISTANCE PROTEIN MDTA"/>
    <property type="match status" value="1"/>
</dbReference>
<dbReference type="KEGG" id="hbv:ABIV_1501"/>
<evidence type="ECO:0000259" key="4">
    <source>
        <dbReference type="Pfam" id="PF25973"/>
    </source>
</evidence>
<gene>
    <name evidence="5" type="ORF">ABIV_1501</name>
    <name evidence="6" type="ORF">CRV05_04690</name>
</gene>
<name>A0AAX2AAF2_9BACT</name>
<dbReference type="SUPFAM" id="SSF111369">
    <property type="entry name" value="HlyD-like secretion proteins"/>
    <property type="match status" value="1"/>
</dbReference>
<dbReference type="InterPro" id="IPR006143">
    <property type="entry name" value="RND_pump_MFP"/>
</dbReference>
<dbReference type="GO" id="GO:0015562">
    <property type="term" value="F:efflux transmembrane transporter activity"/>
    <property type="evidence" value="ECO:0007669"/>
    <property type="project" value="TreeGrafter"/>
</dbReference>
<reference evidence="5 7" key="2">
    <citation type="submission" date="2018-07" db="EMBL/GenBank/DDBJ databases">
        <title>Complete genome of the Arcobacter bivalviorum type strain LMG 26154.</title>
        <authorList>
            <person name="Miller W.G."/>
            <person name="Yee E."/>
            <person name="Bono J.L."/>
        </authorList>
    </citation>
    <scope>NUCLEOTIDE SEQUENCE [LARGE SCALE GENOMIC DNA]</scope>
    <source>
        <strain evidence="5 7">LMG 26154</strain>
    </source>
</reference>
<dbReference type="InterPro" id="IPR058792">
    <property type="entry name" value="Beta-barrel_RND_2"/>
</dbReference>
<dbReference type="PANTHER" id="PTHR30469:SF15">
    <property type="entry name" value="HLYD FAMILY OF SECRETION PROTEINS"/>
    <property type="match status" value="1"/>
</dbReference>
<dbReference type="RefSeq" id="WP_114839321.1">
    <property type="nucleotide sequence ID" value="NZ_CP031217.1"/>
</dbReference>
<dbReference type="GO" id="GO:1990281">
    <property type="term" value="C:efflux pump complex"/>
    <property type="evidence" value="ECO:0007669"/>
    <property type="project" value="TreeGrafter"/>
</dbReference>
<organism evidence="6 8">
    <name type="scientific">Halarcobacter bivalviorum</name>
    <dbReference type="NCBI Taxonomy" id="663364"/>
    <lineage>
        <taxon>Bacteria</taxon>
        <taxon>Pseudomonadati</taxon>
        <taxon>Campylobacterota</taxon>
        <taxon>Epsilonproteobacteria</taxon>
        <taxon>Campylobacterales</taxon>
        <taxon>Arcobacteraceae</taxon>
        <taxon>Halarcobacter</taxon>
    </lineage>
</organism>
<evidence type="ECO:0000259" key="3">
    <source>
        <dbReference type="Pfam" id="PF25954"/>
    </source>
</evidence>
<feature type="domain" description="CzcB-like barrel-sandwich hybrid" evidence="4">
    <location>
        <begin position="31"/>
        <end position="158"/>
    </location>
</feature>
<dbReference type="Gene3D" id="2.40.30.170">
    <property type="match status" value="1"/>
</dbReference>
<dbReference type="EMBL" id="CP031217">
    <property type="protein sequence ID" value="AXH12495.1"/>
    <property type="molecule type" value="Genomic_DNA"/>
</dbReference>
<feature type="coiled-coil region" evidence="2">
    <location>
        <begin position="76"/>
        <end position="134"/>
    </location>
</feature>
<dbReference type="AlphaFoldDB" id="A0AAX2AAF2"/>
<evidence type="ECO:0000313" key="7">
    <source>
        <dbReference type="Proteomes" id="UP000253850"/>
    </source>
</evidence>
<dbReference type="Pfam" id="PF25973">
    <property type="entry name" value="BSH_CzcB"/>
    <property type="match status" value="1"/>
</dbReference>
<proteinExistence type="inferred from homology"/>
<dbReference type="Gene3D" id="1.10.287.470">
    <property type="entry name" value="Helix hairpin bin"/>
    <property type="match status" value="1"/>
</dbReference>
<reference evidence="6 8" key="1">
    <citation type="submission" date="2017-10" db="EMBL/GenBank/DDBJ databases">
        <title>Genomics of the genus Arcobacter.</title>
        <authorList>
            <person name="Perez-Cataluna A."/>
            <person name="Figueras M.J."/>
        </authorList>
    </citation>
    <scope>NUCLEOTIDE SEQUENCE [LARGE SCALE GENOMIC DNA]</scope>
    <source>
        <strain evidence="6 8">CECT 7835</strain>
    </source>
</reference>
<dbReference type="EMBL" id="PDKM01000002">
    <property type="protein sequence ID" value="RXK10582.1"/>
    <property type="molecule type" value="Genomic_DNA"/>
</dbReference>
<dbReference type="Proteomes" id="UP000289193">
    <property type="component" value="Unassembled WGS sequence"/>
</dbReference>
<evidence type="ECO:0000313" key="6">
    <source>
        <dbReference type="EMBL" id="RXK10582.1"/>
    </source>
</evidence>
<dbReference type="InterPro" id="IPR058647">
    <property type="entry name" value="BSH_CzcB-like"/>
</dbReference>
<dbReference type="Proteomes" id="UP000253850">
    <property type="component" value="Chromosome"/>
</dbReference>
<dbReference type="NCBIfam" id="TIGR01730">
    <property type="entry name" value="RND_mfp"/>
    <property type="match status" value="1"/>
</dbReference>
<dbReference type="Pfam" id="PF25954">
    <property type="entry name" value="Beta-barrel_RND_2"/>
    <property type="match status" value="1"/>
</dbReference>
<keyword evidence="2" id="KW-0175">Coiled coil</keyword>
<accession>A0AAX2AAF2</accession>
<evidence type="ECO:0000256" key="1">
    <source>
        <dbReference type="ARBA" id="ARBA00009477"/>
    </source>
</evidence>
<keyword evidence="8" id="KW-1185">Reference proteome</keyword>
<feature type="domain" description="CusB-like beta-barrel" evidence="3">
    <location>
        <begin position="177"/>
        <end position="244"/>
    </location>
</feature>
<dbReference type="Gene3D" id="2.40.50.100">
    <property type="match status" value="1"/>
</dbReference>